<feature type="compositionally biased region" description="Basic and acidic residues" evidence="1">
    <location>
        <begin position="62"/>
        <end position="71"/>
    </location>
</feature>
<dbReference type="EMBL" id="CP039349">
    <property type="protein sequence ID" value="QCD93916.1"/>
    <property type="molecule type" value="Genomic_DNA"/>
</dbReference>
<reference evidence="2 3" key="1">
    <citation type="submission" date="2019-04" db="EMBL/GenBank/DDBJ databases">
        <title>An improved genome assembly and genetic linkage map for asparagus bean, Vigna unguiculata ssp. sesquipedialis.</title>
        <authorList>
            <person name="Xia Q."/>
            <person name="Zhang R."/>
            <person name="Dong Y."/>
        </authorList>
    </citation>
    <scope>NUCLEOTIDE SEQUENCE [LARGE SCALE GENOMIC DNA]</scope>
    <source>
        <tissue evidence="2">Leaf</tissue>
    </source>
</reference>
<accession>A0A4D6M144</accession>
<sequence length="112" mass="12634">MKKMTPHILCGGRHTFNNGLKEDKGFVFLHEVIAGPKSHANHSDLAQRQYSNLFPIEKKRVAHTEPAKQPELESELESMELPKEEKSAKQRKAKVLKEKEVVNASGFGLLSE</sequence>
<keyword evidence="3" id="KW-1185">Reference proteome</keyword>
<evidence type="ECO:0000256" key="1">
    <source>
        <dbReference type="SAM" id="MobiDB-lite"/>
    </source>
</evidence>
<name>A0A4D6M144_VIGUN</name>
<evidence type="ECO:0000313" key="2">
    <source>
        <dbReference type="EMBL" id="QCD93916.1"/>
    </source>
</evidence>
<protein>
    <submittedName>
        <fullName evidence="2">Uncharacterized protein</fullName>
    </submittedName>
</protein>
<feature type="region of interest" description="Disordered" evidence="1">
    <location>
        <begin position="62"/>
        <end position="93"/>
    </location>
</feature>
<proteinExistence type="predicted"/>
<dbReference type="AlphaFoldDB" id="A0A4D6M144"/>
<evidence type="ECO:0000313" key="3">
    <source>
        <dbReference type="Proteomes" id="UP000501690"/>
    </source>
</evidence>
<gene>
    <name evidence="2" type="ORF">DEO72_LG5g1993</name>
</gene>
<dbReference type="Proteomes" id="UP000501690">
    <property type="component" value="Linkage Group LG5"/>
</dbReference>
<organism evidence="2 3">
    <name type="scientific">Vigna unguiculata</name>
    <name type="common">Cowpea</name>
    <dbReference type="NCBI Taxonomy" id="3917"/>
    <lineage>
        <taxon>Eukaryota</taxon>
        <taxon>Viridiplantae</taxon>
        <taxon>Streptophyta</taxon>
        <taxon>Embryophyta</taxon>
        <taxon>Tracheophyta</taxon>
        <taxon>Spermatophyta</taxon>
        <taxon>Magnoliopsida</taxon>
        <taxon>eudicotyledons</taxon>
        <taxon>Gunneridae</taxon>
        <taxon>Pentapetalae</taxon>
        <taxon>rosids</taxon>
        <taxon>fabids</taxon>
        <taxon>Fabales</taxon>
        <taxon>Fabaceae</taxon>
        <taxon>Papilionoideae</taxon>
        <taxon>50 kb inversion clade</taxon>
        <taxon>NPAAA clade</taxon>
        <taxon>indigoferoid/millettioid clade</taxon>
        <taxon>Phaseoleae</taxon>
        <taxon>Vigna</taxon>
    </lineage>
</organism>